<dbReference type="InterPro" id="IPR000572">
    <property type="entry name" value="OxRdtase_Mopterin-bd_dom"/>
</dbReference>
<evidence type="ECO:0000313" key="3">
    <source>
        <dbReference type="EMBL" id="CAB4965405.1"/>
    </source>
</evidence>
<keyword evidence="1" id="KW-0472">Membrane</keyword>
<dbReference type="SUPFAM" id="SSF56524">
    <property type="entry name" value="Oxidoreductase molybdopterin-binding domain"/>
    <property type="match status" value="1"/>
</dbReference>
<keyword evidence="1" id="KW-1133">Transmembrane helix</keyword>
<keyword evidence="1" id="KW-0812">Transmembrane</keyword>
<dbReference type="InterPro" id="IPR036374">
    <property type="entry name" value="OxRdtase_Mopterin-bd_sf"/>
</dbReference>
<evidence type="ECO:0000259" key="2">
    <source>
        <dbReference type="Pfam" id="PF00174"/>
    </source>
</evidence>
<proteinExistence type="predicted"/>
<dbReference type="PANTHER" id="PTHR43032">
    <property type="entry name" value="PROTEIN-METHIONINE-SULFOXIDE REDUCTASE"/>
    <property type="match status" value="1"/>
</dbReference>
<protein>
    <submittedName>
        <fullName evidence="3">Unannotated protein</fullName>
    </submittedName>
</protein>
<name>A0A6J7LCI9_9ZZZZ</name>
<feature type="domain" description="Oxidoreductase molybdopterin-binding" evidence="2">
    <location>
        <begin position="77"/>
        <end position="222"/>
    </location>
</feature>
<dbReference type="Gene3D" id="3.90.420.10">
    <property type="entry name" value="Oxidoreductase, molybdopterin-binding domain"/>
    <property type="match status" value="1"/>
</dbReference>
<dbReference type="EMBL" id="CAFBNE010000110">
    <property type="protein sequence ID" value="CAB4965405.1"/>
    <property type="molecule type" value="Genomic_DNA"/>
</dbReference>
<organism evidence="3">
    <name type="scientific">freshwater metagenome</name>
    <dbReference type="NCBI Taxonomy" id="449393"/>
    <lineage>
        <taxon>unclassified sequences</taxon>
        <taxon>metagenomes</taxon>
        <taxon>ecological metagenomes</taxon>
    </lineage>
</organism>
<gene>
    <name evidence="3" type="ORF">UFOPK3772_02650</name>
</gene>
<accession>A0A6J7LCI9</accession>
<dbReference type="AlphaFoldDB" id="A0A6J7LCI9"/>
<reference evidence="3" key="1">
    <citation type="submission" date="2020-05" db="EMBL/GenBank/DDBJ databases">
        <authorList>
            <person name="Chiriac C."/>
            <person name="Salcher M."/>
            <person name="Ghai R."/>
            <person name="Kavagutti S V."/>
        </authorList>
    </citation>
    <scope>NUCLEOTIDE SEQUENCE</scope>
</reference>
<feature type="transmembrane region" description="Helical" evidence="1">
    <location>
        <begin position="21"/>
        <end position="40"/>
    </location>
</feature>
<evidence type="ECO:0000256" key="1">
    <source>
        <dbReference type="SAM" id="Phobius"/>
    </source>
</evidence>
<sequence length="245" mass="26475">MMSHYRMTETSTDTTSKGTPLGRRLVLGMVGLGVVGIGVGRQLSEGLSNTVASVAPGLASVIPATGGFRIYTVTNGYPEMSKADYRLTVTGLVDRELTLTFDDIAALPQTGITADFQCVTGWRVNDVPWSGVLLSDLLREAGVKDTARALRFLSFDGVYTESLTLEQAMQPDVLVATSMWGKPITREHGGPVRLYVVPMYGYKSLKWLSGIELGATVVPGYWEQLGYDVDAWVGESNGRSDDPIT</sequence>
<dbReference type="Pfam" id="PF00174">
    <property type="entry name" value="Oxidored_molyb"/>
    <property type="match status" value="1"/>
</dbReference>
<dbReference type="PANTHER" id="PTHR43032:SF4">
    <property type="entry name" value="OXIDOREDUCTASE MOLYBDOPTERIN-BINDING DOMAIN-CONTAINING PROTEIN"/>
    <property type="match status" value="1"/>
</dbReference>